<dbReference type="EMBL" id="JRYB01000001">
    <property type="protein sequence ID" value="OIJ41278.1"/>
    <property type="molecule type" value="Genomic_DNA"/>
</dbReference>
<reference evidence="1 2" key="1">
    <citation type="submission" date="2014-10" db="EMBL/GenBank/DDBJ databases">
        <authorList>
            <person name="Seo M.-J."/>
            <person name="Seok Y.J."/>
            <person name="Cha I.-T."/>
        </authorList>
    </citation>
    <scope>NUCLEOTIDE SEQUENCE [LARGE SCALE GENOMIC DNA]</scope>
    <source>
        <strain evidence="1 2">NEU</strain>
    </source>
</reference>
<accession>A0A1S2N866</accession>
<proteinExistence type="predicted"/>
<protein>
    <submittedName>
        <fullName evidence="1">Uncharacterized protein</fullName>
    </submittedName>
</protein>
<evidence type="ECO:0000313" key="2">
    <source>
        <dbReference type="Proteomes" id="UP000180246"/>
    </source>
</evidence>
<organism evidence="1 2">
    <name type="scientific">Massilia timonae</name>
    <dbReference type="NCBI Taxonomy" id="47229"/>
    <lineage>
        <taxon>Bacteria</taxon>
        <taxon>Pseudomonadati</taxon>
        <taxon>Pseudomonadota</taxon>
        <taxon>Betaproteobacteria</taxon>
        <taxon>Burkholderiales</taxon>
        <taxon>Oxalobacteraceae</taxon>
        <taxon>Telluria group</taxon>
        <taxon>Massilia</taxon>
    </lineage>
</organism>
<dbReference type="AlphaFoldDB" id="A0A1S2N866"/>
<dbReference type="RefSeq" id="WP_005666738.1">
    <property type="nucleotide sequence ID" value="NZ_DALZDZ010000036.1"/>
</dbReference>
<dbReference type="Proteomes" id="UP000180246">
    <property type="component" value="Unassembled WGS sequence"/>
</dbReference>
<sequence>MRDKKDNATFDLPGFEPAAPLVPLAGSNPEQQSTPKRTGPRPRRIALKQEQLHLLEETDTTGLPVWKRDDKLDLTGLPVWAPDPE</sequence>
<comment type="caution">
    <text evidence="1">The sequence shown here is derived from an EMBL/GenBank/DDBJ whole genome shotgun (WGS) entry which is preliminary data.</text>
</comment>
<gene>
    <name evidence="1" type="ORF">LO55_3146</name>
</gene>
<evidence type="ECO:0000313" key="1">
    <source>
        <dbReference type="EMBL" id="OIJ41278.1"/>
    </source>
</evidence>
<name>A0A1S2N866_9BURK</name>